<proteinExistence type="predicted"/>
<dbReference type="PANTHER" id="PTHR30136">
    <property type="entry name" value="HELIX-TURN-HELIX TRANSCRIPTIONAL REGULATOR, ICLR FAMILY"/>
    <property type="match status" value="1"/>
</dbReference>
<evidence type="ECO:0000256" key="1">
    <source>
        <dbReference type="ARBA" id="ARBA00023015"/>
    </source>
</evidence>
<dbReference type="Pfam" id="PF01614">
    <property type="entry name" value="IclR_C"/>
    <property type="match status" value="1"/>
</dbReference>
<feature type="domain" description="HTH iclR-type" evidence="4">
    <location>
        <begin position="17"/>
        <end position="79"/>
    </location>
</feature>
<evidence type="ECO:0000256" key="3">
    <source>
        <dbReference type="ARBA" id="ARBA00023163"/>
    </source>
</evidence>
<comment type="caution">
    <text evidence="6">The sequence shown here is derived from an EMBL/GenBank/DDBJ whole genome shotgun (WGS) entry which is preliminary data.</text>
</comment>
<protein>
    <submittedName>
        <fullName evidence="6">IclR family transcriptional regulator</fullName>
    </submittedName>
</protein>
<dbReference type="SUPFAM" id="SSF46785">
    <property type="entry name" value="Winged helix' DNA-binding domain"/>
    <property type="match status" value="1"/>
</dbReference>
<dbReference type="InterPro" id="IPR005471">
    <property type="entry name" value="Tscrpt_reg_IclR_N"/>
</dbReference>
<dbReference type="EMBL" id="NEVL01000001">
    <property type="protein sequence ID" value="OZI40533.1"/>
    <property type="molecule type" value="Genomic_DNA"/>
</dbReference>
<dbReference type="SMART" id="SM00346">
    <property type="entry name" value="HTH_ICLR"/>
    <property type="match status" value="1"/>
</dbReference>
<dbReference type="SUPFAM" id="SSF55781">
    <property type="entry name" value="GAF domain-like"/>
    <property type="match status" value="1"/>
</dbReference>
<sequence>MSKTAPATPAAAPVAGAAAFSKFTHVLQAVADTAEPMTVAELARRCGYPRPTVYRLVAALLAERFLAEHPHTGRLSLGPRLIQLASRSWGRSEIRLAAVEALKQLRDLTGETVHLAVPNGQHMVYIEKLESPSAVQMASRIGTNVSLHSTAVGKAWLALLDASACEAALQSLPQPFTQHTANTVRDLAALRRQLEQVRKRGWAVDDEENEAGIYCFGAPILGRNGEPVAAISVSTLRFRQKPDPQAAYVEPLLAACRAITLRLAETPALSSVGML</sequence>
<evidence type="ECO:0000313" key="7">
    <source>
        <dbReference type="Proteomes" id="UP000217005"/>
    </source>
</evidence>
<reference evidence="6 7" key="1">
    <citation type="submission" date="2017-05" db="EMBL/GenBank/DDBJ databases">
        <title>Complete and WGS of Bordetella genogroups.</title>
        <authorList>
            <person name="Spilker T."/>
            <person name="LiPuma J."/>
        </authorList>
    </citation>
    <scope>NUCLEOTIDE SEQUENCE [LARGE SCALE GENOMIC DNA]</scope>
    <source>
        <strain evidence="6 7">AU17610</strain>
    </source>
</reference>
<dbReference type="OrthoDB" id="13103at2"/>
<dbReference type="InterPro" id="IPR014757">
    <property type="entry name" value="Tscrpt_reg_IclR_C"/>
</dbReference>
<evidence type="ECO:0000313" key="6">
    <source>
        <dbReference type="EMBL" id="OZI40533.1"/>
    </source>
</evidence>
<dbReference type="RefSeq" id="WP_094824651.1">
    <property type="nucleotide sequence ID" value="NZ_NEVL01000001.1"/>
</dbReference>
<keyword evidence="3" id="KW-0804">Transcription</keyword>
<dbReference type="AlphaFoldDB" id="A0A261SW55"/>
<organism evidence="6 7">
    <name type="scientific">Bordetella genomosp. 1</name>
    <dbReference type="NCBI Taxonomy" id="1395607"/>
    <lineage>
        <taxon>Bacteria</taxon>
        <taxon>Pseudomonadati</taxon>
        <taxon>Pseudomonadota</taxon>
        <taxon>Betaproteobacteria</taxon>
        <taxon>Burkholderiales</taxon>
        <taxon>Alcaligenaceae</taxon>
        <taxon>Bordetella</taxon>
    </lineage>
</organism>
<dbReference type="GO" id="GO:0003677">
    <property type="term" value="F:DNA binding"/>
    <property type="evidence" value="ECO:0007669"/>
    <property type="project" value="UniProtKB-KW"/>
</dbReference>
<dbReference type="PROSITE" id="PS51077">
    <property type="entry name" value="HTH_ICLR"/>
    <property type="match status" value="1"/>
</dbReference>
<dbReference type="Gene3D" id="3.30.450.40">
    <property type="match status" value="1"/>
</dbReference>
<dbReference type="InterPro" id="IPR036388">
    <property type="entry name" value="WH-like_DNA-bd_sf"/>
</dbReference>
<dbReference type="PANTHER" id="PTHR30136:SF24">
    <property type="entry name" value="HTH-TYPE TRANSCRIPTIONAL REPRESSOR ALLR"/>
    <property type="match status" value="1"/>
</dbReference>
<evidence type="ECO:0000259" key="4">
    <source>
        <dbReference type="PROSITE" id="PS51077"/>
    </source>
</evidence>
<dbReference type="PROSITE" id="PS51078">
    <property type="entry name" value="ICLR_ED"/>
    <property type="match status" value="1"/>
</dbReference>
<accession>A0A261SW55</accession>
<keyword evidence="1" id="KW-0805">Transcription regulation</keyword>
<dbReference type="Proteomes" id="UP000217005">
    <property type="component" value="Unassembled WGS sequence"/>
</dbReference>
<dbReference type="GO" id="GO:0003700">
    <property type="term" value="F:DNA-binding transcription factor activity"/>
    <property type="evidence" value="ECO:0007669"/>
    <property type="project" value="TreeGrafter"/>
</dbReference>
<name>A0A261SW55_9BORD</name>
<keyword evidence="2" id="KW-0238">DNA-binding</keyword>
<gene>
    <name evidence="6" type="ORF">CEG14_01850</name>
</gene>
<dbReference type="InterPro" id="IPR036390">
    <property type="entry name" value="WH_DNA-bd_sf"/>
</dbReference>
<dbReference type="Pfam" id="PF09339">
    <property type="entry name" value="HTH_IclR"/>
    <property type="match status" value="1"/>
</dbReference>
<evidence type="ECO:0000256" key="2">
    <source>
        <dbReference type="ARBA" id="ARBA00023125"/>
    </source>
</evidence>
<dbReference type="InterPro" id="IPR029016">
    <property type="entry name" value="GAF-like_dom_sf"/>
</dbReference>
<dbReference type="InterPro" id="IPR050707">
    <property type="entry name" value="HTH_MetabolicPath_Reg"/>
</dbReference>
<feature type="domain" description="IclR-ED" evidence="5">
    <location>
        <begin position="80"/>
        <end position="265"/>
    </location>
</feature>
<dbReference type="Gene3D" id="1.10.10.10">
    <property type="entry name" value="Winged helix-like DNA-binding domain superfamily/Winged helix DNA-binding domain"/>
    <property type="match status" value="1"/>
</dbReference>
<dbReference type="GO" id="GO:0045892">
    <property type="term" value="P:negative regulation of DNA-templated transcription"/>
    <property type="evidence" value="ECO:0007669"/>
    <property type="project" value="TreeGrafter"/>
</dbReference>
<evidence type="ECO:0000259" key="5">
    <source>
        <dbReference type="PROSITE" id="PS51078"/>
    </source>
</evidence>